<dbReference type="AlphaFoldDB" id="A0AAV9CYZ0"/>
<dbReference type="InterPro" id="IPR036397">
    <property type="entry name" value="RNaseH_sf"/>
</dbReference>
<dbReference type="InterPro" id="IPR044730">
    <property type="entry name" value="RNase_H-like_dom_plant"/>
</dbReference>
<dbReference type="Gene3D" id="3.30.420.10">
    <property type="entry name" value="Ribonuclease H-like superfamily/Ribonuclease H"/>
    <property type="match status" value="1"/>
</dbReference>
<proteinExistence type="predicted"/>
<reference evidence="2" key="1">
    <citation type="journal article" date="2023" name="Nat. Commun.">
        <title>Diploid and tetraploid genomes of Acorus and the evolution of monocots.</title>
        <authorList>
            <person name="Ma L."/>
            <person name="Liu K.W."/>
            <person name="Li Z."/>
            <person name="Hsiao Y.Y."/>
            <person name="Qi Y."/>
            <person name="Fu T."/>
            <person name="Tang G.D."/>
            <person name="Zhang D."/>
            <person name="Sun W.H."/>
            <person name="Liu D.K."/>
            <person name="Li Y."/>
            <person name="Chen G.Z."/>
            <person name="Liu X.D."/>
            <person name="Liao X.Y."/>
            <person name="Jiang Y.T."/>
            <person name="Yu X."/>
            <person name="Hao Y."/>
            <person name="Huang J."/>
            <person name="Zhao X.W."/>
            <person name="Ke S."/>
            <person name="Chen Y.Y."/>
            <person name="Wu W.L."/>
            <person name="Hsu J.L."/>
            <person name="Lin Y.F."/>
            <person name="Huang M.D."/>
            <person name="Li C.Y."/>
            <person name="Huang L."/>
            <person name="Wang Z.W."/>
            <person name="Zhao X."/>
            <person name="Zhong W.Y."/>
            <person name="Peng D.H."/>
            <person name="Ahmad S."/>
            <person name="Lan S."/>
            <person name="Zhang J.S."/>
            <person name="Tsai W.C."/>
            <person name="Van de Peer Y."/>
            <person name="Liu Z.J."/>
        </authorList>
    </citation>
    <scope>NUCLEOTIDE SEQUENCE</scope>
    <source>
        <strain evidence="2">CP</strain>
    </source>
</reference>
<dbReference type="SUPFAM" id="SSF53098">
    <property type="entry name" value="Ribonuclease H-like"/>
    <property type="match status" value="1"/>
</dbReference>
<dbReference type="PANTHER" id="PTHR33116">
    <property type="entry name" value="REVERSE TRANSCRIPTASE ZINC-BINDING DOMAIN-CONTAINING PROTEIN-RELATED-RELATED"/>
    <property type="match status" value="1"/>
</dbReference>
<feature type="domain" description="RNase H type-1" evidence="1">
    <location>
        <begin position="157"/>
        <end position="255"/>
    </location>
</feature>
<dbReference type="GO" id="GO:0003676">
    <property type="term" value="F:nucleic acid binding"/>
    <property type="evidence" value="ECO:0007669"/>
    <property type="project" value="InterPro"/>
</dbReference>
<evidence type="ECO:0000313" key="2">
    <source>
        <dbReference type="EMBL" id="KAK1293951.1"/>
    </source>
</evidence>
<accession>A0AAV9CYZ0</accession>
<organism evidence="2 3">
    <name type="scientific">Acorus calamus</name>
    <name type="common">Sweet flag</name>
    <dbReference type="NCBI Taxonomy" id="4465"/>
    <lineage>
        <taxon>Eukaryota</taxon>
        <taxon>Viridiplantae</taxon>
        <taxon>Streptophyta</taxon>
        <taxon>Embryophyta</taxon>
        <taxon>Tracheophyta</taxon>
        <taxon>Spermatophyta</taxon>
        <taxon>Magnoliopsida</taxon>
        <taxon>Liliopsida</taxon>
        <taxon>Acoraceae</taxon>
        <taxon>Acorus</taxon>
    </lineage>
</organism>
<sequence>MGKSLSMAGRLELILSVLTSYHFFWSSAFTVPKGVIKEMNRHFLWQGSYSERKMHHVNWVEVCKPKLEGGLGLTRISDWNCAFCGVRLWELASNTPSMWADWIRNYYLRKDVIIKHKPPCHLSELPELDSHATHPIKKVLAATILTNYLWFIWLERNNRVFRGMAGQAQPTSINLLEFKGILSSIEMGLHMGAFRLWIESDSSIALAWLKGRGSLPWTALRTHRRITQILDGLHSWKATHIHREGNSVVDLLASHRTSSGESVYRLHDL</sequence>
<keyword evidence="3" id="KW-1185">Reference proteome</keyword>
<dbReference type="InterPro" id="IPR002156">
    <property type="entry name" value="RNaseH_domain"/>
</dbReference>
<dbReference type="Pfam" id="PF13456">
    <property type="entry name" value="RVT_3"/>
    <property type="match status" value="1"/>
</dbReference>
<protein>
    <recommendedName>
        <fullName evidence="1">RNase H type-1 domain-containing protein</fullName>
    </recommendedName>
</protein>
<name>A0AAV9CYZ0_ACOCL</name>
<dbReference type="PANTHER" id="PTHR33116:SF78">
    <property type="entry name" value="OS12G0587133 PROTEIN"/>
    <property type="match status" value="1"/>
</dbReference>
<reference evidence="2" key="2">
    <citation type="submission" date="2023-06" db="EMBL/GenBank/DDBJ databases">
        <authorList>
            <person name="Ma L."/>
            <person name="Liu K.-W."/>
            <person name="Li Z."/>
            <person name="Hsiao Y.-Y."/>
            <person name="Qi Y."/>
            <person name="Fu T."/>
            <person name="Tang G."/>
            <person name="Zhang D."/>
            <person name="Sun W.-H."/>
            <person name="Liu D.-K."/>
            <person name="Li Y."/>
            <person name="Chen G.-Z."/>
            <person name="Liu X.-D."/>
            <person name="Liao X.-Y."/>
            <person name="Jiang Y.-T."/>
            <person name="Yu X."/>
            <person name="Hao Y."/>
            <person name="Huang J."/>
            <person name="Zhao X.-W."/>
            <person name="Ke S."/>
            <person name="Chen Y.-Y."/>
            <person name="Wu W.-L."/>
            <person name="Hsu J.-L."/>
            <person name="Lin Y.-F."/>
            <person name="Huang M.-D."/>
            <person name="Li C.-Y."/>
            <person name="Huang L."/>
            <person name="Wang Z.-W."/>
            <person name="Zhao X."/>
            <person name="Zhong W.-Y."/>
            <person name="Peng D.-H."/>
            <person name="Ahmad S."/>
            <person name="Lan S."/>
            <person name="Zhang J.-S."/>
            <person name="Tsai W.-C."/>
            <person name="Van De Peer Y."/>
            <person name="Liu Z.-J."/>
        </authorList>
    </citation>
    <scope>NUCLEOTIDE SEQUENCE</scope>
    <source>
        <strain evidence="2">CP</strain>
        <tissue evidence="2">Leaves</tissue>
    </source>
</reference>
<dbReference type="EMBL" id="JAUJYO010000016">
    <property type="protein sequence ID" value="KAK1293951.1"/>
    <property type="molecule type" value="Genomic_DNA"/>
</dbReference>
<evidence type="ECO:0000313" key="3">
    <source>
        <dbReference type="Proteomes" id="UP001180020"/>
    </source>
</evidence>
<evidence type="ECO:0000259" key="1">
    <source>
        <dbReference type="Pfam" id="PF13456"/>
    </source>
</evidence>
<dbReference type="CDD" id="cd06222">
    <property type="entry name" value="RNase_H_like"/>
    <property type="match status" value="1"/>
</dbReference>
<dbReference type="InterPro" id="IPR012337">
    <property type="entry name" value="RNaseH-like_sf"/>
</dbReference>
<gene>
    <name evidence="2" type="ORF">QJS10_CPA16g00322</name>
</gene>
<comment type="caution">
    <text evidence="2">The sequence shown here is derived from an EMBL/GenBank/DDBJ whole genome shotgun (WGS) entry which is preliminary data.</text>
</comment>
<dbReference type="Proteomes" id="UP001180020">
    <property type="component" value="Unassembled WGS sequence"/>
</dbReference>
<dbReference type="GO" id="GO:0004523">
    <property type="term" value="F:RNA-DNA hybrid ribonuclease activity"/>
    <property type="evidence" value="ECO:0007669"/>
    <property type="project" value="InterPro"/>
</dbReference>